<dbReference type="PROSITE" id="PS01169">
    <property type="entry name" value="RIBOSOMAL_L21"/>
    <property type="match status" value="1"/>
</dbReference>
<keyword evidence="2 6" id="KW-0699">rRNA-binding</keyword>
<dbReference type="GO" id="GO:0005840">
    <property type="term" value="C:ribosome"/>
    <property type="evidence" value="ECO:0007669"/>
    <property type="project" value="UniProtKB-KW"/>
</dbReference>
<evidence type="ECO:0000256" key="6">
    <source>
        <dbReference type="HAMAP-Rule" id="MF_01363"/>
    </source>
</evidence>
<dbReference type="RefSeq" id="WP_022791380.1">
    <property type="nucleotide sequence ID" value="NZ_ATUU01000002.1"/>
</dbReference>
<evidence type="ECO:0000256" key="4">
    <source>
        <dbReference type="ARBA" id="ARBA00022980"/>
    </source>
</evidence>
<protein>
    <recommendedName>
        <fullName evidence="6">Large ribosomal subunit protein bL21</fullName>
    </recommendedName>
</protein>
<keyword evidence="5 6" id="KW-0687">Ribonucleoprotein</keyword>
<evidence type="ECO:0000256" key="3">
    <source>
        <dbReference type="ARBA" id="ARBA00022884"/>
    </source>
</evidence>
<dbReference type="NCBIfam" id="TIGR00061">
    <property type="entry name" value="L21"/>
    <property type="match status" value="1"/>
</dbReference>
<evidence type="ECO:0000256" key="2">
    <source>
        <dbReference type="ARBA" id="ARBA00022730"/>
    </source>
</evidence>
<dbReference type="InterPro" id="IPR018258">
    <property type="entry name" value="Ribosomal_bL21_CS"/>
</dbReference>
<dbReference type="HAMAP" id="MF_01363">
    <property type="entry name" value="Ribosomal_bL21"/>
    <property type="match status" value="1"/>
</dbReference>
<reference evidence="8 9" key="1">
    <citation type="journal article" date="2015" name="Genome Announc.">
        <title>Expanding the biotechnology potential of lactobacilli through comparative genomics of 213 strains and associated genera.</title>
        <authorList>
            <person name="Sun Z."/>
            <person name="Harris H.M."/>
            <person name="McCann A."/>
            <person name="Guo C."/>
            <person name="Argimon S."/>
            <person name="Zhang W."/>
            <person name="Yang X."/>
            <person name="Jeffery I.B."/>
            <person name="Cooney J.C."/>
            <person name="Kagawa T.F."/>
            <person name="Liu W."/>
            <person name="Song Y."/>
            <person name="Salvetti E."/>
            <person name="Wrobel A."/>
            <person name="Rasinkangas P."/>
            <person name="Parkhill J."/>
            <person name="Rea M.C."/>
            <person name="O'Sullivan O."/>
            <person name="Ritari J."/>
            <person name="Douillard F.P."/>
            <person name="Paul Ross R."/>
            <person name="Yang R."/>
            <person name="Briner A.E."/>
            <person name="Felis G.E."/>
            <person name="de Vos W.M."/>
            <person name="Barrangou R."/>
            <person name="Klaenhammer T.R."/>
            <person name="Caufield P.W."/>
            <person name="Cui Y."/>
            <person name="Zhang H."/>
            <person name="O'Toole P.W."/>
        </authorList>
    </citation>
    <scope>NUCLEOTIDE SEQUENCE [LARGE SCALE GENOMIC DNA]</scope>
    <source>
        <strain evidence="8 9">DSM 20190</strain>
    </source>
</reference>
<comment type="similarity">
    <text evidence="1 6 7">Belongs to the bacterial ribosomal protein bL21 family.</text>
</comment>
<dbReference type="eggNOG" id="COG0261">
    <property type="taxonomic scope" value="Bacteria"/>
</dbReference>
<dbReference type="AlphaFoldDB" id="A0A0R2FW92"/>
<dbReference type="Proteomes" id="UP000051296">
    <property type="component" value="Unassembled WGS sequence"/>
</dbReference>
<dbReference type="GO" id="GO:0019843">
    <property type="term" value="F:rRNA binding"/>
    <property type="evidence" value="ECO:0007669"/>
    <property type="project" value="UniProtKB-UniRule"/>
</dbReference>
<dbReference type="GO" id="GO:0006412">
    <property type="term" value="P:translation"/>
    <property type="evidence" value="ECO:0007669"/>
    <property type="project" value="UniProtKB-UniRule"/>
</dbReference>
<evidence type="ECO:0000313" key="9">
    <source>
        <dbReference type="Proteomes" id="UP000051296"/>
    </source>
</evidence>
<comment type="function">
    <text evidence="6 7">This protein binds to 23S rRNA in the presence of protein L20.</text>
</comment>
<dbReference type="PANTHER" id="PTHR21349">
    <property type="entry name" value="50S RIBOSOMAL PROTEIN L21"/>
    <property type="match status" value="1"/>
</dbReference>
<dbReference type="GO" id="GO:0005737">
    <property type="term" value="C:cytoplasm"/>
    <property type="evidence" value="ECO:0007669"/>
    <property type="project" value="UniProtKB-ARBA"/>
</dbReference>
<dbReference type="OrthoDB" id="9813334at2"/>
<keyword evidence="9" id="KW-1185">Reference proteome</keyword>
<dbReference type="InParanoid" id="A0A0R2FW92"/>
<gene>
    <name evidence="6" type="primary">rplU</name>
    <name evidence="8" type="ORF">IV68_GL000826</name>
</gene>
<name>A0A0R2FW92_9LACO</name>
<comment type="caution">
    <text evidence="8">The sequence shown here is derived from an EMBL/GenBank/DDBJ whole genome shotgun (WGS) entry which is preliminary data.</text>
</comment>
<proteinExistence type="inferred from homology"/>
<dbReference type="STRING" id="1123500.GCA_000420365_00597"/>
<keyword evidence="4 6" id="KW-0689">Ribosomal protein</keyword>
<dbReference type="InterPro" id="IPR001787">
    <property type="entry name" value="Ribosomal_bL21"/>
</dbReference>
<organism evidence="8 9">
    <name type="scientific">Weissella halotolerans DSM 20190</name>
    <dbReference type="NCBI Taxonomy" id="1123500"/>
    <lineage>
        <taxon>Bacteria</taxon>
        <taxon>Bacillati</taxon>
        <taxon>Bacillota</taxon>
        <taxon>Bacilli</taxon>
        <taxon>Lactobacillales</taxon>
        <taxon>Lactobacillaceae</taxon>
        <taxon>Weissella</taxon>
    </lineage>
</organism>
<dbReference type="FunCoup" id="A0A0R2FW92">
    <property type="interactions" value="290"/>
</dbReference>
<dbReference type="Pfam" id="PF00829">
    <property type="entry name" value="Ribosomal_L21p"/>
    <property type="match status" value="1"/>
</dbReference>
<dbReference type="InterPro" id="IPR028909">
    <property type="entry name" value="bL21-like"/>
</dbReference>
<evidence type="ECO:0000313" key="8">
    <source>
        <dbReference type="EMBL" id="KRN32472.1"/>
    </source>
</evidence>
<evidence type="ECO:0000256" key="5">
    <source>
        <dbReference type="ARBA" id="ARBA00023274"/>
    </source>
</evidence>
<evidence type="ECO:0000256" key="7">
    <source>
        <dbReference type="RuleBase" id="RU000562"/>
    </source>
</evidence>
<evidence type="ECO:0000256" key="1">
    <source>
        <dbReference type="ARBA" id="ARBA00008563"/>
    </source>
</evidence>
<keyword evidence="3 6" id="KW-0694">RNA-binding</keyword>
<dbReference type="EMBL" id="JQAX01000002">
    <property type="protein sequence ID" value="KRN32472.1"/>
    <property type="molecule type" value="Genomic_DNA"/>
</dbReference>
<accession>A0A0R2FW92</accession>
<dbReference type="PANTHER" id="PTHR21349:SF0">
    <property type="entry name" value="LARGE RIBOSOMAL SUBUNIT PROTEIN BL21M"/>
    <property type="match status" value="1"/>
</dbReference>
<comment type="subunit">
    <text evidence="6">Part of the 50S ribosomal subunit. Contacts protein L20.</text>
</comment>
<dbReference type="SUPFAM" id="SSF141091">
    <property type="entry name" value="L21p-like"/>
    <property type="match status" value="1"/>
</dbReference>
<dbReference type="PATRIC" id="fig|1123500.6.peg.832"/>
<dbReference type="GO" id="GO:0003735">
    <property type="term" value="F:structural constituent of ribosome"/>
    <property type="evidence" value="ECO:0007669"/>
    <property type="project" value="InterPro"/>
</dbReference>
<sequence>MAAYAIIETGGKQYKVTPGDVIYVEKLENAEGDKVVFDKVVFADGKIGAPYVEGASVSGTVQKQGKQKKVVTFKYKPKKGSHSKQGHRQPYTKVVIDAIA</sequence>
<dbReference type="InterPro" id="IPR036164">
    <property type="entry name" value="bL21-like_sf"/>
</dbReference>
<dbReference type="GO" id="GO:1990904">
    <property type="term" value="C:ribonucleoprotein complex"/>
    <property type="evidence" value="ECO:0007669"/>
    <property type="project" value="UniProtKB-KW"/>
</dbReference>